<accession>A0ABY5AR04</accession>
<evidence type="ECO:0000259" key="1">
    <source>
        <dbReference type="Pfam" id="PF25583"/>
    </source>
</evidence>
<evidence type="ECO:0000313" key="3">
    <source>
        <dbReference type="Proteomes" id="UP001056708"/>
    </source>
</evidence>
<reference evidence="2" key="1">
    <citation type="submission" date="2022-06" db="EMBL/GenBank/DDBJ databases">
        <title>Genome sequence of Phormidium yuhuli AB48 isolated from an industrial photobioreactor environment.</title>
        <authorList>
            <person name="Qiu Y."/>
            <person name="Noonan A.J.C."/>
            <person name="Dofher K."/>
            <person name="Koch M."/>
            <person name="Kieft B."/>
            <person name="Lin X."/>
            <person name="Ziels R.M."/>
            <person name="Hallam S.J."/>
        </authorList>
    </citation>
    <scope>NUCLEOTIDE SEQUENCE</scope>
    <source>
        <strain evidence="2">AB48</strain>
    </source>
</reference>
<keyword evidence="3" id="KW-1185">Reference proteome</keyword>
<dbReference type="Pfam" id="PF25583">
    <property type="entry name" value="WCX"/>
    <property type="match status" value="1"/>
</dbReference>
<protein>
    <submittedName>
        <fullName evidence="2">WYL domain-containing protein</fullName>
    </submittedName>
</protein>
<sequence>MSRKKETITLSIPPGTKAKLEAIARRLGIMWGKSPSISGLIVAIAEAEYELGEKFTLTPEQIKVLDHATQLLTDTGFIAEAETLLQLMLDRGDLDSASRQALMKTLSKTGQAWRTLIEDYRQKQQSFRVLYRNSQGEENTYTARYVQSDFHEKRYYLHIWCDETEDVRDSDFPELNHNRCLRRDRILSIVPTDVPWREEGLDTIKVHLHFYRGLAKAYDGREGDIEDEIVDDVRRVVRDVANPFWLLREIRRYGPDCEIISPLRLRELLAQEHHQMWQRYSGPPPSVPLFKTASYSSSGYKK</sequence>
<gene>
    <name evidence="2" type="ORF">NEA10_00720</name>
</gene>
<name>A0ABY5AR04_9CYAN</name>
<dbReference type="RefSeq" id="WP_252663326.1">
    <property type="nucleotide sequence ID" value="NZ_CP098611.1"/>
</dbReference>
<dbReference type="InterPro" id="IPR057727">
    <property type="entry name" value="WCX_dom"/>
</dbReference>
<evidence type="ECO:0000313" key="2">
    <source>
        <dbReference type="EMBL" id="USR91298.1"/>
    </source>
</evidence>
<dbReference type="Proteomes" id="UP001056708">
    <property type="component" value="Chromosome"/>
</dbReference>
<feature type="domain" description="WCX" evidence="1">
    <location>
        <begin position="203"/>
        <end position="276"/>
    </location>
</feature>
<organism evidence="2 3">
    <name type="scientific">Phormidium yuhuli AB48</name>
    <dbReference type="NCBI Taxonomy" id="2940671"/>
    <lineage>
        <taxon>Bacteria</taxon>
        <taxon>Bacillati</taxon>
        <taxon>Cyanobacteriota</taxon>
        <taxon>Cyanophyceae</taxon>
        <taxon>Oscillatoriophycideae</taxon>
        <taxon>Oscillatoriales</taxon>
        <taxon>Oscillatoriaceae</taxon>
        <taxon>Phormidium</taxon>
        <taxon>Phormidium yuhuli</taxon>
    </lineage>
</organism>
<proteinExistence type="predicted"/>
<dbReference type="EMBL" id="CP098611">
    <property type="protein sequence ID" value="USR91298.1"/>
    <property type="molecule type" value="Genomic_DNA"/>
</dbReference>